<evidence type="ECO:0000313" key="5">
    <source>
        <dbReference type="Proteomes" id="UP000663722"/>
    </source>
</evidence>
<name>A0A975GKM8_9BACT</name>
<dbReference type="PROSITE" id="PS50966">
    <property type="entry name" value="ZF_SWIM"/>
    <property type="match status" value="1"/>
</dbReference>
<gene>
    <name evidence="4" type="ORF">dnm_006740</name>
</gene>
<organism evidence="4 5">
    <name type="scientific">Desulfonema magnum</name>
    <dbReference type="NCBI Taxonomy" id="45655"/>
    <lineage>
        <taxon>Bacteria</taxon>
        <taxon>Pseudomonadati</taxon>
        <taxon>Thermodesulfobacteriota</taxon>
        <taxon>Desulfobacteria</taxon>
        <taxon>Desulfobacterales</taxon>
        <taxon>Desulfococcaceae</taxon>
        <taxon>Desulfonema</taxon>
    </lineage>
</organism>
<keyword evidence="1" id="KW-0479">Metal-binding</keyword>
<proteinExistence type="predicted"/>
<dbReference type="EMBL" id="CP061800">
    <property type="protein sequence ID" value="QTA84675.1"/>
    <property type="molecule type" value="Genomic_DNA"/>
</dbReference>
<feature type="compositionally biased region" description="Basic residues" evidence="2">
    <location>
        <begin position="267"/>
        <end position="278"/>
    </location>
</feature>
<dbReference type="RefSeq" id="WP_207681066.1">
    <property type="nucleotide sequence ID" value="NZ_CP061800.1"/>
</dbReference>
<keyword evidence="1" id="KW-0863">Zinc-finger</keyword>
<keyword evidence="1" id="KW-0862">Zinc</keyword>
<reference evidence="4" key="1">
    <citation type="journal article" date="2021" name="Microb. Physiol.">
        <title>Proteogenomic Insights into the Physiology of Marine, Sulfate-Reducing, Filamentous Desulfonema limicola and Desulfonema magnum.</title>
        <authorList>
            <person name="Schnaars V."/>
            <person name="Wohlbrand L."/>
            <person name="Scheve S."/>
            <person name="Hinrichs C."/>
            <person name="Reinhardt R."/>
            <person name="Rabus R."/>
        </authorList>
    </citation>
    <scope>NUCLEOTIDE SEQUENCE</scope>
    <source>
        <strain evidence="4">4be13</strain>
    </source>
</reference>
<dbReference type="Gene3D" id="1.10.10.10">
    <property type="entry name" value="Winged helix-like DNA-binding domain superfamily/Winged helix DNA-binding domain"/>
    <property type="match status" value="1"/>
</dbReference>
<sequence>MGYWDYYPRYVPVAEKKAKAAKKLKQLRKKNPDIQPVVIEGKALARTWWGKAWNKNLERYADYSNRIGRGRSYVRHGSVLDLKIHSGKIEALVQGGESNPYSITIKIKEIDKKIWKGIRAECEGKLESLSELLMGKFPKDLGEIFTTKGKGLFPSPREIEFSCSCPDWASMCKHVAATLYGVGARLDEDPSLLFKLRKVDVNDLIAQAVEEKTRKLLKKAEKKSARVMDEADLSDVFGIELDEPVKVPVSKKEKPGTKAEKASVKTKTSKKTSKKSSPKAKFEKNLVIKISVVKRASSKAEPEKKTILRKIERKPVEELSVTDAVMGVIRRTRKAFTAAQIVKKTGLSDTQVRNVIYKARKQGKIKNEARGVYAKI</sequence>
<accession>A0A975GKM8</accession>
<dbReference type="PANTHER" id="PTHR38133:SF1">
    <property type="entry name" value="SLR1429 PROTEIN"/>
    <property type="match status" value="1"/>
</dbReference>
<dbReference type="PANTHER" id="PTHR38133">
    <property type="entry name" value="SLR1429 PROTEIN"/>
    <property type="match status" value="1"/>
</dbReference>
<dbReference type="InterPro" id="IPR036388">
    <property type="entry name" value="WH-like_DNA-bd_sf"/>
</dbReference>
<evidence type="ECO:0000256" key="1">
    <source>
        <dbReference type="PROSITE-ProRule" id="PRU00325"/>
    </source>
</evidence>
<feature type="domain" description="SWIM-type" evidence="3">
    <location>
        <begin position="153"/>
        <end position="183"/>
    </location>
</feature>
<evidence type="ECO:0000313" key="4">
    <source>
        <dbReference type="EMBL" id="QTA84675.1"/>
    </source>
</evidence>
<dbReference type="InterPro" id="IPR007527">
    <property type="entry name" value="Znf_SWIM"/>
</dbReference>
<feature type="region of interest" description="Disordered" evidence="2">
    <location>
        <begin position="248"/>
        <end position="278"/>
    </location>
</feature>
<dbReference type="KEGG" id="dmm:dnm_006740"/>
<evidence type="ECO:0000256" key="2">
    <source>
        <dbReference type="SAM" id="MobiDB-lite"/>
    </source>
</evidence>
<feature type="compositionally biased region" description="Basic and acidic residues" evidence="2">
    <location>
        <begin position="250"/>
        <end position="263"/>
    </location>
</feature>
<evidence type="ECO:0000259" key="3">
    <source>
        <dbReference type="PROSITE" id="PS50966"/>
    </source>
</evidence>
<dbReference type="Proteomes" id="UP000663722">
    <property type="component" value="Chromosome"/>
</dbReference>
<protein>
    <submittedName>
        <fullName evidence="4">Zinc finger-containing</fullName>
    </submittedName>
</protein>
<keyword evidence="5" id="KW-1185">Reference proteome</keyword>
<dbReference type="AlphaFoldDB" id="A0A975GKM8"/>
<dbReference type="GO" id="GO:0008270">
    <property type="term" value="F:zinc ion binding"/>
    <property type="evidence" value="ECO:0007669"/>
    <property type="project" value="UniProtKB-KW"/>
</dbReference>